<reference evidence="6 7" key="1">
    <citation type="submission" date="2013-08" db="EMBL/GenBank/DDBJ databases">
        <authorList>
            <person name="Weinstock G."/>
            <person name="Sodergren E."/>
            <person name="Wylie T."/>
            <person name="Fulton L."/>
            <person name="Fulton R."/>
            <person name="Fronick C."/>
            <person name="O'Laughlin M."/>
            <person name="Godfrey J."/>
            <person name="Miner T."/>
            <person name="Herter B."/>
            <person name="Appelbaum E."/>
            <person name="Cordes M."/>
            <person name="Lek S."/>
            <person name="Wollam A."/>
            <person name="Pepin K.H."/>
            <person name="Palsikar V.B."/>
            <person name="Mitreva M."/>
            <person name="Wilson R.K."/>
        </authorList>
    </citation>
    <scope>NUCLEOTIDE SEQUENCE [LARGE SCALE GENOMIC DNA]</scope>
    <source>
        <strain evidence="6 7">ATCC 15930</strain>
    </source>
</reference>
<dbReference type="EC" id="2.4.1.21" evidence="2"/>
<dbReference type="HOGENOM" id="CLU_085315_0_0_10"/>
<comment type="catalytic activity">
    <reaction evidence="1">
        <text>[(1-&gt;4)-alpha-D-glucosyl](n) + ADP-alpha-D-glucose = [(1-&gt;4)-alpha-D-glucosyl](n+1) + ADP + H(+)</text>
        <dbReference type="Rhea" id="RHEA:18189"/>
        <dbReference type="Rhea" id="RHEA-COMP:9584"/>
        <dbReference type="Rhea" id="RHEA-COMP:9587"/>
        <dbReference type="ChEBI" id="CHEBI:15378"/>
        <dbReference type="ChEBI" id="CHEBI:15444"/>
        <dbReference type="ChEBI" id="CHEBI:57498"/>
        <dbReference type="ChEBI" id="CHEBI:456216"/>
        <dbReference type="EC" id="2.4.1.21"/>
    </reaction>
</comment>
<proteinExistence type="predicted"/>
<name>A0A069QL73_HOYLO</name>
<dbReference type="AlphaFoldDB" id="A0A069QL73"/>
<dbReference type="PATRIC" id="fig|1122985.7.peg.421"/>
<dbReference type="Gene3D" id="3.40.50.2000">
    <property type="entry name" value="Glycogen Phosphorylase B"/>
    <property type="match status" value="1"/>
</dbReference>
<dbReference type="PANTHER" id="PTHR45825:SF11">
    <property type="entry name" value="ALPHA AMYLASE DOMAIN-CONTAINING PROTEIN"/>
    <property type="match status" value="1"/>
</dbReference>
<protein>
    <recommendedName>
        <fullName evidence="2">starch synthase</fullName>
        <ecNumber evidence="2">2.4.1.21</ecNumber>
    </recommendedName>
</protein>
<evidence type="ECO:0000313" key="6">
    <source>
        <dbReference type="EMBL" id="KDR53427.1"/>
    </source>
</evidence>
<evidence type="ECO:0000256" key="4">
    <source>
        <dbReference type="ARBA" id="ARBA00022679"/>
    </source>
</evidence>
<evidence type="ECO:0000256" key="3">
    <source>
        <dbReference type="ARBA" id="ARBA00022676"/>
    </source>
</evidence>
<sequence length="293" mass="33487">MFFCTFVVGFKKWDASHPIKTKSSMSKKILFINQEITPYVPETEMSLMGYNVPLNVQEAGYEIRTFMPKWGNINERRGQLHEVIRLSGVNLIIDETDHPLIIKVASIPSTRIQVYFIDNDDYFMKRQMALDENGAPYADNGQRAIFFARGVLETVKKLRWNPDIIHCQGWMAAYIPVLIKKAFKDEPAFANTKVVTSLFNHGLEGQLGQNFKKTLEYKSIKGTALSEFNSEFDYCELEKLAIAFSDGVIEGSEGIKQTLLDFADQKGIPVLKYPGQDFTGPYQKFYEAIYPEK</sequence>
<evidence type="ECO:0000256" key="1">
    <source>
        <dbReference type="ARBA" id="ARBA00001478"/>
    </source>
</evidence>
<dbReference type="InterPro" id="IPR013534">
    <property type="entry name" value="Starch_synth_cat_dom"/>
</dbReference>
<dbReference type="EMBL" id="JNGW01000015">
    <property type="protein sequence ID" value="KDR53427.1"/>
    <property type="molecule type" value="Genomic_DNA"/>
</dbReference>
<keyword evidence="7" id="KW-1185">Reference proteome</keyword>
<evidence type="ECO:0000313" key="7">
    <source>
        <dbReference type="Proteomes" id="UP000027442"/>
    </source>
</evidence>
<evidence type="ECO:0000256" key="2">
    <source>
        <dbReference type="ARBA" id="ARBA00012588"/>
    </source>
</evidence>
<dbReference type="eggNOG" id="COG0297">
    <property type="taxonomic scope" value="Bacteria"/>
</dbReference>
<organism evidence="6 7">
    <name type="scientific">Hoylesella loescheii DSM 19665 = JCM 12249 = ATCC 15930</name>
    <dbReference type="NCBI Taxonomy" id="1122985"/>
    <lineage>
        <taxon>Bacteria</taxon>
        <taxon>Pseudomonadati</taxon>
        <taxon>Bacteroidota</taxon>
        <taxon>Bacteroidia</taxon>
        <taxon>Bacteroidales</taxon>
        <taxon>Prevotellaceae</taxon>
        <taxon>Hoylesella</taxon>
    </lineage>
</organism>
<feature type="domain" description="Starch synthase catalytic" evidence="5">
    <location>
        <begin position="28"/>
        <end position="261"/>
    </location>
</feature>
<gene>
    <name evidence="6" type="ORF">HMPREF1991_00402</name>
</gene>
<dbReference type="PANTHER" id="PTHR45825">
    <property type="entry name" value="GRANULE-BOUND STARCH SYNTHASE 1, CHLOROPLASTIC/AMYLOPLASTIC"/>
    <property type="match status" value="1"/>
</dbReference>
<dbReference type="GO" id="GO:0009011">
    <property type="term" value="F:alpha-1,4-glucan glucosyltransferase (ADP-glucose donor) activity"/>
    <property type="evidence" value="ECO:0007669"/>
    <property type="project" value="UniProtKB-EC"/>
</dbReference>
<comment type="caution">
    <text evidence="6">The sequence shown here is derived from an EMBL/GenBank/DDBJ whole genome shotgun (WGS) entry which is preliminary data.</text>
</comment>
<keyword evidence="3" id="KW-0328">Glycosyltransferase</keyword>
<dbReference type="SUPFAM" id="SSF53756">
    <property type="entry name" value="UDP-Glycosyltransferase/glycogen phosphorylase"/>
    <property type="match status" value="1"/>
</dbReference>
<accession>A0A069QL73</accession>
<dbReference type="Proteomes" id="UP000027442">
    <property type="component" value="Unassembled WGS sequence"/>
</dbReference>
<evidence type="ECO:0000259" key="5">
    <source>
        <dbReference type="Pfam" id="PF08323"/>
    </source>
</evidence>
<dbReference type="Pfam" id="PF08323">
    <property type="entry name" value="Glyco_transf_5"/>
    <property type="match status" value="1"/>
</dbReference>
<keyword evidence="4" id="KW-0808">Transferase</keyword>